<proteinExistence type="predicted"/>
<dbReference type="PANTHER" id="PTHR45453">
    <property type="entry name" value="PHOSPHATE REGULON SENSOR PROTEIN PHOR"/>
    <property type="match status" value="1"/>
</dbReference>
<dbReference type="GO" id="GO:0016036">
    <property type="term" value="P:cellular response to phosphate starvation"/>
    <property type="evidence" value="ECO:0007669"/>
    <property type="project" value="TreeGrafter"/>
</dbReference>
<dbReference type="CDD" id="cd00082">
    <property type="entry name" value="HisKA"/>
    <property type="match status" value="1"/>
</dbReference>
<dbReference type="GeneID" id="86821038"/>
<comment type="catalytic activity">
    <reaction evidence="1">
        <text>ATP + protein L-histidine = ADP + protein N-phospho-L-histidine.</text>
        <dbReference type="EC" id="2.7.13.3"/>
    </reaction>
</comment>
<keyword evidence="8" id="KW-0472">Membrane</keyword>
<feature type="domain" description="Histidine kinase" evidence="9">
    <location>
        <begin position="194"/>
        <end position="408"/>
    </location>
</feature>
<evidence type="ECO:0000256" key="8">
    <source>
        <dbReference type="SAM" id="Phobius"/>
    </source>
</evidence>
<dbReference type="SUPFAM" id="SSF47384">
    <property type="entry name" value="Homodimeric domain of signal transducing histidine kinase"/>
    <property type="match status" value="1"/>
</dbReference>
<dbReference type="Proteomes" id="UP000003100">
    <property type="component" value="Unassembled WGS sequence"/>
</dbReference>
<comment type="subcellular location">
    <subcellularLocation>
        <location evidence="2">Membrane</location>
    </subcellularLocation>
</comment>
<dbReference type="Gene3D" id="3.30.565.10">
    <property type="entry name" value="Histidine kinase-like ATPase, C-terminal domain"/>
    <property type="match status" value="1"/>
</dbReference>
<dbReference type="InterPro" id="IPR003594">
    <property type="entry name" value="HATPase_dom"/>
</dbReference>
<dbReference type="InterPro" id="IPR036890">
    <property type="entry name" value="HATPase_C_sf"/>
</dbReference>
<keyword evidence="8" id="KW-1133">Transmembrane helix</keyword>
<dbReference type="CDD" id="cd00075">
    <property type="entry name" value="HATPase"/>
    <property type="match status" value="1"/>
</dbReference>
<organism evidence="10 11">
    <name type="scientific">Blautia hydrogenotrophica (strain DSM 10507 / JCM 14656 / S5a33)</name>
    <name type="common">Ruminococcus hydrogenotrophicus</name>
    <dbReference type="NCBI Taxonomy" id="476272"/>
    <lineage>
        <taxon>Bacteria</taxon>
        <taxon>Bacillati</taxon>
        <taxon>Bacillota</taxon>
        <taxon>Clostridia</taxon>
        <taxon>Lachnospirales</taxon>
        <taxon>Lachnospiraceae</taxon>
        <taxon>Blautia</taxon>
    </lineage>
</organism>
<evidence type="ECO:0000313" key="11">
    <source>
        <dbReference type="Proteomes" id="UP000003100"/>
    </source>
</evidence>
<dbReference type="PROSITE" id="PS50109">
    <property type="entry name" value="HIS_KIN"/>
    <property type="match status" value="1"/>
</dbReference>
<keyword evidence="11" id="KW-1185">Reference proteome</keyword>
<name>C0CN31_BLAHS</name>
<dbReference type="AlphaFoldDB" id="C0CN31"/>
<evidence type="ECO:0000256" key="1">
    <source>
        <dbReference type="ARBA" id="ARBA00000085"/>
    </source>
</evidence>
<gene>
    <name evidence="10" type="ORF">RUMHYD_02269</name>
</gene>
<feature type="transmembrane region" description="Helical" evidence="8">
    <location>
        <begin position="102"/>
        <end position="124"/>
    </location>
</feature>
<dbReference type="EMBL" id="ACBZ01000123">
    <property type="protein sequence ID" value="EEG48819.1"/>
    <property type="molecule type" value="Genomic_DNA"/>
</dbReference>
<dbReference type="GO" id="GO:0005886">
    <property type="term" value="C:plasma membrane"/>
    <property type="evidence" value="ECO:0007669"/>
    <property type="project" value="TreeGrafter"/>
</dbReference>
<evidence type="ECO:0000256" key="3">
    <source>
        <dbReference type="ARBA" id="ARBA00012438"/>
    </source>
</evidence>
<dbReference type="InterPro" id="IPR003661">
    <property type="entry name" value="HisK_dim/P_dom"/>
</dbReference>
<keyword evidence="7" id="KW-0902">Two-component regulatory system</keyword>
<dbReference type="InterPro" id="IPR004358">
    <property type="entry name" value="Sig_transdc_His_kin-like_C"/>
</dbReference>
<dbReference type="PRINTS" id="PR00344">
    <property type="entry name" value="BCTRLSENSOR"/>
</dbReference>
<keyword evidence="4" id="KW-0597">Phosphoprotein</keyword>
<reference evidence="10 11" key="1">
    <citation type="submission" date="2009-01" db="EMBL/GenBank/DDBJ databases">
        <authorList>
            <person name="Fulton L."/>
            <person name="Clifton S."/>
            <person name="Fulton B."/>
            <person name="Xu J."/>
            <person name="Minx P."/>
            <person name="Pepin K.H."/>
            <person name="Johnson M."/>
            <person name="Bhonagiri V."/>
            <person name="Nash W.E."/>
            <person name="Mardis E.R."/>
            <person name="Wilson R.K."/>
        </authorList>
    </citation>
    <scope>NUCLEOTIDE SEQUENCE [LARGE SCALE GENOMIC DNA]</scope>
    <source>
        <strain evidence="11">DSM 10507 / JCM 14656 / S5a33</strain>
    </source>
</reference>
<accession>C0CN31</accession>
<dbReference type="InterPro" id="IPR005467">
    <property type="entry name" value="His_kinase_dom"/>
</dbReference>
<dbReference type="HOGENOM" id="CLU_000445_89_3_9"/>
<dbReference type="Pfam" id="PF02518">
    <property type="entry name" value="HATPase_c"/>
    <property type="match status" value="1"/>
</dbReference>
<feature type="transmembrane region" description="Helical" evidence="8">
    <location>
        <begin position="12"/>
        <end position="33"/>
    </location>
</feature>
<dbReference type="InterPro" id="IPR050351">
    <property type="entry name" value="BphY/WalK/GraS-like"/>
</dbReference>
<protein>
    <recommendedName>
        <fullName evidence="3">histidine kinase</fullName>
        <ecNumber evidence="3">2.7.13.3</ecNumber>
    </recommendedName>
</protein>
<evidence type="ECO:0000256" key="6">
    <source>
        <dbReference type="ARBA" id="ARBA00022777"/>
    </source>
</evidence>
<evidence type="ECO:0000256" key="5">
    <source>
        <dbReference type="ARBA" id="ARBA00022679"/>
    </source>
</evidence>
<keyword evidence="6" id="KW-0418">Kinase</keyword>
<dbReference type="SMART" id="SM00388">
    <property type="entry name" value="HisKA"/>
    <property type="match status" value="1"/>
</dbReference>
<evidence type="ECO:0000313" key="10">
    <source>
        <dbReference type="EMBL" id="EEG48819.1"/>
    </source>
</evidence>
<dbReference type="PATRIC" id="fig|476272.21.peg.1703"/>
<dbReference type="Gene3D" id="1.10.287.130">
    <property type="match status" value="1"/>
</dbReference>
<evidence type="ECO:0000256" key="4">
    <source>
        <dbReference type="ARBA" id="ARBA00022553"/>
    </source>
</evidence>
<evidence type="ECO:0000256" key="2">
    <source>
        <dbReference type="ARBA" id="ARBA00004370"/>
    </source>
</evidence>
<dbReference type="eggNOG" id="COG2205">
    <property type="taxonomic scope" value="Bacteria"/>
</dbReference>
<evidence type="ECO:0000256" key="7">
    <source>
        <dbReference type="ARBA" id="ARBA00023012"/>
    </source>
</evidence>
<dbReference type="EC" id="2.7.13.3" evidence="3"/>
<reference evidence="10 11" key="2">
    <citation type="submission" date="2009-02" db="EMBL/GenBank/DDBJ databases">
        <title>Draft genome sequence of Blautia hydrogenotrophica DSM 10507 (Ruminococcus hydrogenotrophicus DSM 10507).</title>
        <authorList>
            <person name="Sudarsanam P."/>
            <person name="Ley R."/>
            <person name="Guruge J."/>
            <person name="Turnbaugh P.J."/>
            <person name="Mahowald M."/>
            <person name="Liep D."/>
            <person name="Gordon J."/>
        </authorList>
    </citation>
    <scope>NUCLEOTIDE SEQUENCE [LARGE SCALE GENOMIC DNA]</scope>
    <source>
        <strain evidence="11">DSM 10507 / JCM 14656 / S5a33</strain>
    </source>
</reference>
<dbReference type="SUPFAM" id="SSF55874">
    <property type="entry name" value="ATPase domain of HSP90 chaperone/DNA topoisomerase II/histidine kinase"/>
    <property type="match status" value="1"/>
</dbReference>
<sequence length="408" mass="44994">MNPLNERQTRGYFLFLAVFSAILVFLAFLGGWVQTQLLGEAIAQREAAIASSLTEQGVPLTALATAFKNTEVTKSGLSFLTKIGHSKDTPIWLTASTDKSSAWFLTFGVCAMLLTAILLAVSFFHLSRRERLYTQAADILSKFAAGDFSVRLPRNQPGALYRMFTRADQLAMALYSQNEAEHKSQEFLKQTISDISHQLKTPLSALSMYLEILQNETENPGTVRKFSEKALRSLSRIENFIQTLLKIARLDADSISFESKPCNISSLAAQATEEFRTQAASENKKLLMEGPSDAYLLCDSLWTKEALANLVKNALEHTSSGSTIRITWQNTSLTTRILVSDDGCGIPPEDIHHIFKRFYRSQTPSHSQGIGLGLPLAKAIVEGQSGILSVQSHPGEGTTFTMSFLTKP</sequence>
<dbReference type="RefSeq" id="WP_005949489.1">
    <property type="nucleotide sequence ID" value="NZ_CP136423.1"/>
</dbReference>
<dbReference type="InterPro" id="IPR036097">
    <property type="entry name" value="HisK_dim/P_sf"/>
</dbReference>
<dbReference type="Pfam" id="PF00512">
    <property type="entry name" value="HisKA"/>
    <property type="match status" value="1"/>
</dbReference>
<dbReference type="PANTHER" id="PTHR45453:SF1">
    <property type="entry name" value="PHOSPHATE REGULON SENSOR PROTEIN PHOR"/>
    <property type="match status" value="1"/>
</dbReference>
<keyword evidence="8" id="KW-0812">Transmembrane</keyword>
<dbReference type="GO" id="GO:0000155">
    <property type="term" value="F:phosphorelay sensor kinase activity"/>
    <property type="evidence" value="ECO:0007669"/>
    <property type="project" value="InterPro"/>
</dbReference>
<evidence type="ECO:0000259" key="9">
    <source>
        <dbReference type="PROSITE" id="PS50109"/>
    </source>
</evidence>
<dbReference type="SMART" id="SM00387">
    <property type="entry name" value="HATPase_c"/>
    <property type="match status" value="1"/>
</dbReference>
<keyword evidence="5" id="KW-0808">Transferase</keyword>
<dbReference type="GO" id="GO:0004721">
    <property type="term" value="F:phosphoprotein phosphatase activity"/>
    <property type="evidence" value="ECO:0007669"/>
    <property type="project" value="TreeGrafter"/>
</dbReference>